<dbReference type="EMBL" id="NMVI01000005">
    <property type="protein sequence ID" value="OYN90436.1"/>
    <property type="molecule type" value="Genomic_DNA"/>
</dbReference>
<dbReference type="GO" id="GO:0005829">
    <property type="term" value="C:cytosol"/>
    <property type="evidence" value="ECO:0007669"/>
    <property type="project" value="TreeGrafter"/>
</dbReference>
<dbReference type="PANTHER" id="PTHR10000">
    <property type="entry name" value="PHOSPHOSERINE PHOSPHATASE"/>
    <property type="match status" value="1"/>
</dbReference>
<dbReference type="InterPro" id="IPR006379">
    <property type="entry name" value="HAD-SF_hydro_IIB"/>
</dbReference>
<dbReference type="RefSeq" id="WP_094449529.1">
    <property type="nucleotide sequence ID" value="NZ_NMVI01000005.1"/>
</dbReference>
<sequence length="286" mass="30673">MPISPAADGPAPEPRDWTTIPGPVEDLRLVVCDMDGTLLDDAGQPPAELPQLVERMQRAGVVFVPASGRQYATLEHMFGGVADSFIAENGSIVVHHGEVIATRTLPRDVVTAAVHKIREVGAHTDLGVVACGVKTGWTERNDAPFLAGARMFYRKLEVVEDLTAVDDEIMKFAMYDFGDARATVAHFEEFDRGGQQVVVSGPNWIDLMNRGVDKGVGLAALQADLGITPAQTAVFGDYLNDLALYPLAEWSFAMANGHPDVAAVANFIAPANTDNGVARVLDRILP</sequence>
<protein>
    <submittedName>
        <fullName evidence="1">HAD family hydrolase</fullName>
    </submittedName>
</protein>
<accession>A0A255EFZ1</accession>
<dbReference type="SFLD" id="SFLDG01140">
    <property type="entry name" value="C2.B:_Phosphomannomutase_and_P"/>
    <property type="match status" value="1"/>
</dbReference>
<dbReference type="PANTHER" id="PTHR10000:SF53">
    <property type="entry name" value="5-AMINO-6-(5-PHOSPHO-D-RIBITYLAMINO)URACIL PHOSPHATASE YBJI-RELATED"/>
    <property type="match status" value="1"/>
</dbReference>
<dbReference type="Pfam" id="PF08282">
    <property type="entry name" value="Hydrolase_3"/>
    <property type="match status" value="1"/>
</dbReference>
<organism evidence="1 2">
    <name type="scientific">Parenemella sanctibonifatiensis</name>
    <dbReference type="NCBI Taxonomy" id="2016505"/>
    <lineage>
        <taxon>Bacteria</taxon>
        <taxon>Bacillati</taxon>
        <taxon>Actinomycetota</taxon>
        <taxon>Actinomycetes</taxon>
        <taxon>Propionibacteriales</taxon>
        <taxon>Propionibacteriaceae</taxon>
        <taxon>Parenemella</taxon>
    </lineage>
</organism>
<dbReference type="Proteomes" id="UP000216533">
    <property type="component" value="Unassembled WGS sequence"/>
</dbReference>
<dbReference type="GO" id="GO:0000287">
    <property type="term" value="F:magnesium ion binding"/>
    <property type="evidence" value="ECO:0007669"/>
    <property type="project" value="TreeGrafter"/>
</dbReference>
<dbReference type="Gene3D" id="3.40.50.1000">
    <property type="entry name" value="HAD superfamily/HAD-like"/>
    <property type="match status" value="1"/>
</dbReference>
<dbReference type="InterPro" id="IPR036412">
    <property type="entry name" value="HAD-like_sf"/>
</dbReference>
<reference evidence="1 2" key="1">
    <citation type="submission" date="2017-07" db="EMBL/GenBank/DDBJ databases">
        <title>Draft whole genome sequences of clinical Proprionibacteriaceae strains.</title>
        <authorList>
            <person name="Bernier A.-M."/>
            <person name="Bernard K."/>
            <person name="Domingo M.-C."/>
        </authorList>
    </citation>
    <scope>NUCLEOTIDE SEQUENCE [LARGE SCALE GENOMIC DNA]</scope>
    <source>
        <strain evidence="1 2">NML 160184</strain>
    </source>
</reference>
<dbReference type="SUPFAM" id="SSF56784">
    <property type="entry name" value="HAD-like"/>
    <property type="match status" value="1"/>
</dbReference>
<dbReference type="NCBIfam" id="TIGR01484">
    <property type="entry name" value="HAD-SF-IIB"/>
    <property type="match status" value="1"/>
</dbReference>
<dbReference type="InterPro" id="IPR023214">
    <property type="entry name" value="HAD_sf"/>
</dbReference>
<dbReference type="GO" id="GO:0016791">
    <property type="term" value="F:phosphatase activity"/>
    <property type="evidence" value="ECO:0007669"/>
    <property type="project" value="TreeGrafter"/>
</dbReference>
<dbReference type="Gene3D" id="3.30.1240.10">
    <property type="match status" value="1"/>
</dbReference>
<proteinExistence type="predicted"/>
<evidence type="ECO:0000313" key="2">
    <source>
        <dbReference type="Proteomes" id="UP000216533"/>
    </source>
</evidence>
<evidence type="ECO:0000313" key="1">
    <source>
        <dbReference type="EMBL" id="OYN90436.1"/>
    </source>
</evidence>
<dbReference type="AlphaFoldDB" id="A0A255EFZ1"/>
<dbReference type="SFLD" id="SFLDS00003">
    <property type="entry name" value="Haloacid_Dehalogenase"/>
    <property type="match status" value="1"/>
</dbReference>
<dbReference type="CDD" id="cd07518">
    <property type="entry name" value="HAD_YbiV-Like"/>
    <property type="match status" value="1"/>
</dbReference>
<name>A0A255EFZ1_9ACTN</name>
<comment type="caution">
    <text evidence="1">The sequence shown here is derived from an EMBL/GenBank/DDBJ whole genome shotgun (WGS) entry which is preliminary data.</text>
</comment>
<keyword evidence="1" id="KW-0378">Hydrolase</keyword>
<gene>
    <name evidence="1" type="ORF">CGZ92_00960</name>
</gene>